<reference evidence="7" key="1">
    <citation type="submission" date="2022-07" db="EMBL/GenBank/DDBJ databases">
        <title>Genome analysis of Parmales, a sister group of diatoms, reveals the evolutionary specialization of diatoms from phago-mixotrophs to photoautotrophs.</title>
        <authorList>
            <person name="Ban H."/>
            <person name="Sato S."/>
            <person name="Yoshikawa S."/>
            <person name="Kazumasa Y."/>
            <person name="Nakamura Y."/>
            <person name="Ichinomiya M."/>
            <person name="Saitoh K."/>
            <person name="Sato N."/>
            <person name="Blanc-Mathieu R."/>
            <person name="Endo H."/>
            <person name="Kuwata A."/>
            <person name="Ogata H."/>
        </authorList>
    </citation>
    <scope>NUCLEOTIDE SEQUENCE</scope>
</reference>
<feature type="region of interest" description="Disordered" evidence="6">
    <location>
        <begin position="116"/>
        <end position="226"/>
    </location>
</feature>
<dbReference type="GO" id="GO:0006364">
    <property type="term" value="P:rRNA processing"/>
    <property type="evidence" value="ECO:0007669"/>
    <property type="project" value="UniProtKB-UniRule"/>
</dbReference>
<dbReference type="PIRSF" id="PIRSF015952">
    <property type="entry name" value="U3snoRNP11"/>
    <property type="match status" value="1"/>
</dbReference>
<keyword evidence="4 5" id="KW-0539">Nucleus</keyword>
<evidence type="ECO:0000313" key="7">
    <source>
        <dbReference type="EMBL" id="GMI09997.1"/>
    </source>
</evidence>
<comment type="subcellular location">
    <subcellularLocation>
        <location evidence="1 5">Nucleus</location>
        <location evidence="1 5">Nucleolus</location>
    </subcellularLocation>
</comment>
<organism evidence="7 8">
    <name type="scientific">Triparma retinervis</name>
    <dbReference type="NCBI Taxonomy" id="2557542"/>
    <lineage>
        <taxon>Eukaryota</taxon>
        <taxon>Sar</taxon>
        <taxon>Stramenopiles</taxon>
        <taxon>Ochrophyta</taxon>
        <taxon>Bolidophyceae</taxon>
        <taxon>Parmales</taxon>
        <taxon>Triparmaceae</taxon>
        <taxon>Triparma</taxon>
    </lineage>
</organism>
<evidence type="ECO:0000256" key="2">
    <source>
        <dbReference type="ARBA" id="ARBA00008105"/>
    </source>
</evidence>
<feature type="compositionally biased region" description="Basic and acidic residues" evidence="6">
    <location>
        <begin position="206"/>
        <end position="226"/>
    </location>
</feature>
<proteinExistence type="inferred from homology"/>
<evidence type="ECO:0000256" key="6">
    <source>
        <dbReference type="SAM" id="MobiDB-lite"/>
    </source>
</evidence>
<protein>
    <recommendedName>
        <fullName evidence="5">U3 small nucleolar RNA-associated protein 11</fullName>
        <shortName evidence="5">U3 snoRNA-associated protein 11</shortName>
    </recommendedName>
</protein>
<dbReference type="EMBL" id="BRXZ01000351">
    <property type="protein sequence ID" value="GMI09997.1"/>
    <property type="molecule type" value="Genomic_DNA"/>
</dbReference>
<accession>A0A9W7FD21</accession>
<keyword evidence="3 5" id="KW-0698">rRNA processing</keyword>
<evidence type="ECO:0000256" key="1">
    <source>
        <dbReference type="ARBA" id="ARBA00004604"/>
    </source>
</evidence>
<dbReference type="Pfam" id="PF03998">
    <property type="entry name" value="Utp11"/>
    <property type="match status" value="1"/>
</dbReference>
<evidence type="ECO:0000256" key="4">
    <source>
        <dbReference type="ARBA" id="ARBA00023242"/>
    </source>
</evidence>
<comment type="caution">
    <text evidence="7">The sequence shown here is derived from an EMBL/GenBank/DDBJ whole genome shotgun (WGS) entry which is preliminary data.</text>
</comment>
<dbReference type="PANTHER" id="PTHR12838">
    <property type="entry name" value="U3 SMALL NUCLEOLAR RNA-ASSOCIATED PROTEIN 11"/>
    <property type="match status" value="1"/>
</dbReference>
<sequence>MSSLRNAVKRKTHKERAQPTARRHLGLLEKKKDYKQRAVNYHKKEDRLASLGKKASMRNPDEFYFGMNNSEVKDGKHKTTAQKHMKDNEDTLGAEAVKVMKTQDLKYLRAAVERERKKGERMKTGLQGVGEGGGKRTIFKDREEEEEEEVEGGGVGDGGEEVAEEEEEEEEEEDEEYDLDVDTLRKDAKKPLTEKEAKRRRRRERKAADKIEKERNKSYAEMRAREGRRKELEKVLRVMELERDLQGKGRKRKVGETDSGVGIFKWRRQRKR</sequence>
<dbReference type="OrthoDB" id="29058at2759"/>
<dbReference type="Proteomes" id="UP001165082">
    <property type="component" value="Unassembled WGS sequence"/>
</dbReference>
<keyword evidence="8" id="KW-1185">Reference proteome</keyword>
<feature type="region of interest" description="Disordered" evidence="6">
    <location>
        <begin position="59"/>
        <end position="90"/>
    </location>
</feature>
<dbReference type="InterPro" id="IPR007144">
    <property type="entry name" value="SSU_processome_Utp11"/>
</dbReference>
<feature type="compositionally biased region" description="Acidic residues" evidence="6">
    <location>
        <begin position="158"/>
        <end position="181"/>
    </location>
</feature>
<evidence type="ECO:0000256" key="3">
    <source>
        <dbReference type="ARBA" id="ARBA00022552"/>
    </source>
</evidence>
<evidence type="ECO:0000313" key="8">
    <source>
        <dbReference type="Proteomes" id="UP001165082"/>
    </source>
</evidence>
<dbReference type="AlphaFoldDB" id="A0A9W7FD21"/>
<comment type="subunit">
    <text evidence="5">Component of the ribosomal small subunit (SSU) processome.</text>
</comment>
<dbReference type="PANTHER" id="PTHR12838:SF0">
    <property type="entry name" value="U3 SMALL NUCLEOLAR RNA-ASSOCIATED PROTEIN 11-RELATED"/>
    <property type="match status" value="1"/>
</dbReference>
<dbReference type="GO" id="GO:0032040">
    <property type="term" value="C:small-subunit processome"/>
    <property type="evidence" value="ECO:0007669"/>
    <property type="project" value="UniProtKB-UniRule"/>
</dbReference>
<gene>
    <name evidence="7" type="ORF">TrRE_jg4570</name>
</gene>
<evidence type="ECO:0000256" key="5">
    <source>
        <dbReference type="PIRNR" id="PIRNR015952"/>
    </source>
</evidence>
<feature type="region of interest" description="Disordered" evidence="6">
    <location>
        <begin position="1"/>
        <end position="27"/>
    </location>
</feature>
<comment type="similarity">
    <text evidence="2 5">Belongs to the UTP11 family.</text>
</comment>
<comment type="function">
    <text evidence="5">Involved in nucleolar processing of pre-18S ribosomal RNA.</text>
</comment>
<feature type="compositionally biased region" description="Basic and acidic residues" evidence="6">
    <location>
        <begin position="182"/>
        <end position="197"/>
    </location>
</feature>
<name>A0A9W7FD21_9STRA</name>